<feature type="transmembrane region" description="Helical" evidence="1">
    <location>
        <begin position="27"/>
        <end position="46"/>
    </location>
</feature>
<evidence type="ECO:0000256" key="1">
    <source>
        <dbReference type="SAM" id="Phobius"/>
    </source>
</evidence>
<reference evidence="2 3" key="1">
    <citation type="submission" date="2021-06" db="EMBL/GenBank/DDBJ databases">
        <authorList>
            <person name="Palmer J.M."/>
        </authorList>
    </citation>
    <scope>NUCLEOTIDE SEQUENCE [LARGE SCALE GENOMIC DNA]</scope>
    <source>
        <strain evidence="3">if_2019</strain>
        <tissue evidence="2">Muscle</tissue>
    </source>
</reference>
<keyword evidence="1" id="KW-0472">Membrane</keyword>
<evidence type="ECO:0000313" key="2">
    <source>
        <dbReference type="EMBL" id="MEQ2234020.1"/>
    </source>
</evidence>
<sequence>MLQIQRWQRTGDRVEQPPQVKHHRLPAGGWSLCAGALVVLGVWGWVLGCVPAHSLWDLCPSGSVWPLEWGGVPLGLGCLGSWLDLLLRSRLAVGPVAAAPCGFCTVAAGWTRLKKKIKELAGEPP</sequence>
<protein>
    <submittedName>
        <fullName evidence="2">Uncharacterized protein</fullName>
    </submittedName>
</protein>
<organism evidence="2 3">
    <name type="scientific">Ilyodon furcidens</name>
    <name type="common">goldbreast splitfin</name>
    <dbReference type="NCBI Taxonomy" id="33524"/>
    <lineage>
        <taxon>Eukaryota</taxon>
        <taxon>Metazoa</taxon>
        <taxon>Chordata</taxon>
        <taxon>Craniata</taxon>
        <taxon>Vertebrata</taxon>
        <taxon>Euteleostomi</taxon>
        <taxon>Actinopterygii</taxon>
        <taxon>Neopterygii</taxon>
        <taxon>Teleostei</taxon>
        <taxon>Neoteleostei</taxon>
        <taxon>Acanthomorphata</taxon>
        <taxon>Ovalentaria</taxon>
        <taxon>Atherinomorphae</taxon>
        <taxon>Cyprinodontiformes</taxon>
        <taxon>Goodeidae</taxon>
        <taxon>Ilyodon</taxon>
    </lineage>
</organism>
<comment type="caution">
    <text evidence="2">The sequence shown here is derived from an EMBL/GenBank/DDBJ whole genome shotgun (WGS) entry which is preliminary data.</text>
</comment>
<dbReference type="Proteomes" id="UP001482620">
    <property type="component" value="Unassembled WGS sequence"/>
</dbReference>
<keyword evidence="1" id="KW-0812">Transmembrane</keyword>
<evidence type="ECO:0000313" key="3">
    <source>
        <dbReference type="Proteomes" id="UP001482620"/>
    </source>
</evidence>
<dbReference type="EMBL" id="JAHRIQ010038430">
    <property type="protein sequence ID" value="MEQ2234020.1"/>
    <property type="molecule type" value="Genomic_DNA"/>
</dbReference>
<name>A0ABV0TNV7_9TELE</name>
<keyword evidence="3" id="KW-1185">Reference proteome</keyword>
<proteinExistence type="predicted"/>
<accession>A0ABV0TNV7</accession>
<feature type="transmembrane region" description="Helical" evidence="1">
    <location>
        <begin position="91"/>
        <end position="110"/>
    </location>
</feature>
<keyword evidence="1" id="KW-1133">Transmembrane helix</keyword>
<gene>
    <name evidence="2" type="ORF">ILYODFUR_027657</name>
</gene>